<dbReference type="Gene3D" id="3.40.50.1110">
    <property type="entry name" value="SGNH hydrolase"/>
    <property type="match status" value="1"/>
</dbReference>
<reference evidence="4 5" key="1">
    <citation type="submission" date="2020-07" db="EMBL/GenBank/DDBJ databases">
        <title>Sequencing the genomes of 1000 actinobacteria strains.</title>
        <authorList>
            <person name="Klenk H.-P."/>
        </authorList>
    </citation>
    <scope>NUCLEOTIDE SEQUENCE [LARGE SCALE GENOMIC DNA]</scope>
    <source>
        <strain evidence="4 5">DSM 44442</strain>
    </source>
</reference>
<dbReference type="CDD" id="cd00229">
    <property type="entry name" value="SGNH_hydrolase"/>
    <property type="match status" value="1"/>
</dbReference>
<feature type="region of interest" description="Disordered" evidence="1">
    <location>
        <begin position="25"/>
        <end position="55"/>
    </location>
</feature>
<dbReference type="PROSITE" id="PS51257">
    <property type="entry name" value="PROKAR_LIPOPROTEIN"/>
    <property type="match status" value="1"/>
</dbReference>
<gene>
    <name evidence="4" type="ORF">HNR10_000466</name>
</gene>
<protein>
    <submittedName>
        <fullName evidence="4">Lysophospholipase L1-like esterase</fullName>
    </submittedName>
</protein>
<dbReference type="Pfam" id="PF13472">
    <property type="entry name" value="Lipase_GDSL_2"/>
    <property type="match status" value="1"/>
</dbReference>
<keyword evidence="2" id="KW-0732">Signal</keyword>
<accession>A0A7Z0EI94</accession>
<dbReference type="SUPFAM" id="SSF52266">
    <property type="entry name" value="SGNH hydrolase"/>
    <property type="match status" value="1"/>
</dbReference>
<dbReference type="Proteomes" id="UP000572051">
    <property type="component" value="Unassembled WGS sequence"/>
</dbReference>
<proteinExistence type="predicted"/>
<sequence>MNNALRTLVTAGSLVLLTTACSGTPADSSAPADATDPAGSSGSSGSSGSDPSTAPMSSVLLIGDSIAVGQSLPLAASFGESTVDFESIAAEGGGNVVGPFSEEQWETLPDQIGSASPDVVLYQITTYDWGTREEQAQGYERLVDTVTDAGAELVFVTAPPIRPDDFYEPHMNDLERAPQVAREVAQDSGGSATVLDAAEVWGPEYSQEREGMADRNPDGIHTCPQGAARFTRWLLDELAELYPGFTPPAPETWAEGDWAADDHFSAC</sequence>
<dbReference type="EMBL" id="JACCFS010000001">
    <property type="protein sequence ID" value="NYJ32585.1"/>
    <property type="molecule type" value="Genomic_DNA"/>
</dbReference>
<organism evidence="4 5">
    <name type="scientific">Nocardiopsis aegyptia</name>
    <dbReference type="NCBI Taxonomy" id="220378"/>
    <lineage>
        <taxon>Bacteria</taxon>
        <taxon>Bacillati</taxon>
        <taxon>Actinomycetota</taxon>
        <taxon>Actinomycetes</taxon>
        <taxon>Streptosporangiales</taxon>
        <taxon>Nocardiopsidaceae</taxon>
        <taxon>Nocardiopsis</taxon>
    </lineage>
</organism>
<keyword evidence="5" id="KW-1185">Reference proteome</keyword>
<dbReference type="InterPro" id="IPR036514">
    <property type="entry name" value="SGNH_hydro_sf"/>
</dbReference>
<comment type="caution">
    <text evidence="4">The sequence shown here is derived from an EMBL/GenBank/DDBJ whole genome shotgun (WGS) entry which is preliminary data.</text>
</comment>
<evidence type="ECO:0000256" key="1">
    <source>
        <dbReference type="SAM" id="MobiDB-lite"/>
    </source>
</evidence>
<feature type="signal peptide" evidence="2">
    <location>
        <begin position="1"/>
        <end position="22"/>
    </location>
</feature>
<dbReference type="InterPro" id="IPR013830">
    <property type="entry name" value="SGNH_hydro"/>
</dbReference>
<feature type="domain" description="SGNH hydrolase-type esterase" evidence="3">
    <location>
        <begin position="62"/>
        <end position="228"/>
    </location>
</feature>
<dbReference type="RefSeq" id="WP_179820479.1">
    <property type="nucleotide sequence ID" value="NZ_JACCFS010000001.1"/>
</dbReference>
<dbReference type="AlphaFoldDB" id="A0A7Z0EI94"/>
<name>A0A7Z0EI94_9ACTN</name>
<evidence type="ECO:0000313" key="5">
    <source>
        <dbReference type="Proteomes" id="UP000572051"/>
    </source>
</evidence>
<evidence type="ECO:0000313" key="4">
    <source>
        <dbReference type="EMBL" id="NYJ32585.1"/>
    </source>
</evidence>
<evidence type="ECO:0000259" key="3">
    <source>
        <dbReference type="Pfam" id="PF13472"/>
    </source>
</evidence>
<feature type="chain" id="PRO_5031408185" evidence="2">
    <location>
        <begin position="23"/>
        <end position="267"/>
    </location>
</feature>
<evidence type="ECO:0000256" key="2">
    <source>
        <dbReference type="SAM" id="SignalP"/>
    </source>
</evidence>